<proteinExistence type="predicted"/>
<dbReference type="Pfam" id="PF10137">
    <property type="entry name" value="CAP12-PCTIR_TIR"/>
    <property type="match status" value="1"/>
</dbReference>
<feature type="domain" description="CD-NTase-associated protein 12/Pycsar effector protein TIR" evidence="1">
    <location>
        <begin position="113"/>
        <end position="230"/>
    </location>
</feature>
<dbReference type="eggNOG" id="COG4271">
    <property type="taxonomic scope" value="Bacteria"/>
</dbReference>
<protein>
    <submittedName>
        <fullName evidence="2">Putative nucleotide-binding protein containing TIR-like domain</fullName>
    </submittedName>
</protein>
<dbReference type="OrthoDB" id="5497289at2"/>
<evidence type="ECO:0000313" key="3">
    <source>
        <dbReference type="Proteomes" id="UP000003053"/>
    </source>
</evidence>
<organism evidence="2 3">
    <name type="scientific">Polaribacter irgensii 23-P</name>
    <dbReference type="NCBI Taxonomy" id="313594"/>
    <lineage>
        <taxon>Bacteria</taxon>
        <taxon>Pseudomonadati</taxon>
        <taxon>Bacteroidota</taxon>
        <taxon>Flavobacteriia</taxon>
        <taxon>Flavobacteriales</taxon>
        <taxon>Flavobacteriaceae</taxon>
    </lineage>
</organism>
<dbReference type="STRING" id="313594.PI23P_10982"/>
<name>A4C149_9FLAO</name>
<comment type="caution">
    <text evidence="2">The sequence shown here is derived from an EMBL/GenBank/DDBJ whole genome shotgun (WGS) entry which is preliminary data.</text>
</comment>
<sequence>MKEKIESLIQEATEHNFEKNSYSESGLGTFSRAGVEMQSWVAECEDFILSNYGKNSAPWRIFERFDIRHLNDYHAHEFELEKTKLVSALTACLRITPKEKKKQIATQELDLTKVFIVHGHDDLLKNEVARFIEKLGLKAIILHEQASSGNTIIEKIEENSNVGFGIVLYTPCDIGTKKEENPNMQPRARQNVVFEHGYLIGKIGRRNVCALVKGNVEKPNDISGVVYVSTQEEWRLSLAKELRNSGYDIDMNLVI</sequence>
<dbReference type="Proteomes" id="UP000003053">
    <property type="component" value="Unassembled WGS sequence"/>
</dbReference>
<accession>A4C149</accession>
<dbReference type="GO" id="GO:0050135">
    <property type="term" value="F:NADP+ nucleosidase activity"/>
    <property type="evidence" value="ECO:0007669"/>
    <property type="project" value="InterPro"/>
</dbReference>
<dbReference type="HOGENOM" id="CLU_062182_1_1_10"/>
<dbReference type="AlphaFoldDB" id="A4C149"/>
<reference evidence="2 3" key="1">
    <citation type="submission" date="2006-02" db="EMBL/GenBank/DDBJ databases">
        <authorList>
            <person name="Murray A."/>
            <person name="Staley J."/>
            <person name="Ferriera S."/>
            <person name="Johnson J."/>
            <person name="Kravitz S."/>
            <person name="Halpern A."/>
            <person name="Remington K."/>
            <person name="Beeson K."/>
            <person name="Tran B."/>
            <person name="Rogers Y.-H."/>
            <person name="Friedman R."/>
            <person name="Venter J.C."/>
        </authorList>
    </citation>
    <scope>NUCLEOTIDE SEQUENCE [LARGE SCALE GENOMIC DNA]</scope>
    <source>
        <strain evidence="2 3">23-P</strain>
    </source>
</reference>
<dbReference type="InterPro" id="IPR019302">
    <property type="entry name" value="CAP12/PCTIR_TIR_dom"/>
</dbReference>
<dbReference type="EMBL" id="AAOG01000003">
    <property type="protein sequence ID" value="EAR11852.1"/>
    <property type="molecule type" value="Genomic_DNA"/>
</dbReference>
<evidence type="ECO:0000313" key="2">
    <source>
        <dbReference type="EMBL" id="EAR11852.1"/>
    </source>
</evidence>
<dbReference type="RefSeq" id="WP_004570812.1">
    <property type="nucleotide sequence ID" value="NZ_CH724148.1"/>
</dbReference>
<gene>
    <name evidence="2" type="ORF">PI23P_10982</name>
</gene>
<evidence type="ECO:0000259" key="1">
    <source>
        <dbReference type="Pfam" id="PF10137"/>
    </source>
</evidence>
<keyword evidence="3" id="KW-1185">Reference proteome</keyword>